<dbReference type="InterPro" id="IPR020542">
    <property type="entry name" value="Asp_carbamoyltrfase_reg_C"/>
</dbReference>
<evidence type="ECO:0000259" key="5">
    <source>
        <dbReference type="Pfam" id="PF01948"/>
    </source>
</evidence>
<dbReference type="Gene3D" id="3.30.70.140">
    <property type="entry name" value="Aspartate carbamoyltransferase regulatory subunit, N-terminal domain"/>
    <property type="match status" value="1"/>
</dbReference>
<dbReference type="NCBIfam" id="TIGR00240">
    <property type="entry name" value="ATCase_reg"/>
    <property type="match status" value="1"/>
</dbReference>
<dbReference type="InterPro" id="IPR020545">
    <property type="entry name" value="Asp_carbamoyltransf_reg_N"/>
</dbReference>
<feature type="binding site" evidence="4">
    <location>
        <position position="136"/>
    </location>
    <ligand>
        <name>Zn(2+)</name>
        <dbReference type="ChEBI" id="CHEBI:29105"/>
    </ligand>
</feature>
<keyword evidence="3 4" id="KW-0665">Pyrimidine biosynthesis</keyword>
<dbReference type="AlphaFoldDB" id="A0A0A2F0J7"/>
<keyword evidence="8" id="KW-1185">Reference proteome</keyword>
<feature type="binding site" evidence="4">
    <location>
        <position position="113"/>
    </location>
    <ligand>
        <name>Zn(2+)</name>
        <dbReference type="ChEBI" id="CHEBI:29105"/>
    </ligand>
</feature>
<feature type="binding site" evidence="4">
    <location>
        <position position="139"/>
    </location>
    <ligand>
        <name>Zn(2+)</name>
        <dbReference type="ChEBI" id="CHEBI:29105"/>
    </ligand>
</feature>
<dbReference type="PANTHER" id="PTHR35805">
    <property type="entry name" value="ASPARTATE CARBAMOYLTRANSFERASE REGULATORY CHAIN"/>
    <property type="match status" value="1"/>
</dbReference>
<evidence type="ECO:0000256" key="4">
    <source>
        <dbReference type="HAMAP-Rule" id="MF_00002"/>
    </source>
</evidence>
<dbReference type="Pfam" id="PF02748">
    <property type="entry name" value="PyrI_C"/>
    <property type="match status" value="1"/>
</dbReference>
<dbReference type="InterPro" id="IPR002801">
    <property type="entry name" value="Asp_carbamoylTrfase_reg"/>
</dbReference>
<dbReference type="GO" id="GO:0006221">
    <property type="term" value="P:pyrimidine nucleotide biosynthetic process"/>
    <property type="evidence" value="ECO:0007669"/>
    <property type="project" value="UniProtKB-UniRule"/>
</dbReference>
<evidence type="ECO:0000256" key="2">
    <source>
        <dbReference type="ARBA" id="ARBA00022833"/>
    </source>
</evidence>
<gene>
    <name evidence="4" type="primary">pyrI</name>
    <name evidence="7" type="ORF">HR15_10640</name>
</gene>
<accession>A0A0A2F0J7</accession>
<dbReference type="SUPFAM" id="SSF57825">
    <property type="entry name" value="Aspartate carbamoyltransferase, Regulatory-chain, C-terminal domain"/>
    <property type="match status" value="1"/>
</dbReference>
<dbReference type="EMBL" id="JRAK01000143">
    <property type="protein sequence ID" value="KGN84536.1"/>
    <property type="molecule type" value="Genomic_DNA"/>
</dbReference>
<comment type="function">
    <text evidence="4">Involved in allosteric regulation of aspartate carbamoyltransferase.</text>
</comment>
<dbReference type="InterPro" id="IPR036792">
    <property type="entry name" value="Asp_carbatrfase_reg_C_sf"/>
</dbReference>
<keyword evidence="7" id="KW-0808">Transferase</keyword>
<evidence type="ECO:0000313" key="8">
    <source>
        <dbReference type="Proteomes" id="UP000030146"/>
    </source>
</evidence>
<comment type="caution">
    <text evidence="7">The sequence shown here is derived from an EMBL/GenBank/DDBJ whole genome shotgun (WGS) entry which is preliminary data.</text>
</comment>
<feature type="binding site" evidence="4">
    <location>
        <position position="108"/>
    </location>
    <ligand>
        <name>Zn(2+)</name>
        <dbReference type="ChEBI" id="CHEBI:29105"/>
    </ligand>
</feature>
<dbReference type="SUPFAM" id="SSF54893">
    <property type="entry name" value="Aspartate carbamoyltransferase, Regulatory-chain, N-terminal domain"/>
    <property type="match status" value="1"/>
</dbReference>
<reference evidence="7 8" key="1">
    <citation type="submission" date="2014-08" db="EMBL/GenBank/DDBJ databases">
        <title>Porphyromonas gulae strain:COT-052_OH3439 Genome sequencing.</title>
        <authorList>
            <person name="Wallis C."/>
            <person name="Deusch O."/>
            <person name="O'Flynn C."/>
            <person name="Davis I."/>
            <person name="Jospin G."/>
            <person name="Darling A.E."/>
            <person name="Coil D.A."/>
            <person name="Alexiev A."/>
            <person name="Horsfall A."/>
            <person name="Kirkwood N."/>
            <person name="Harris S."/>
            <person name="Eisen J.A."/>
        </authorList>
    </citation>
    <scope>NUCLEOTIDE SEQUENCE [LARGE SCALE GENOMIC DNA]</scope>
    <source>
        <strain evidence="8">COT-052 OH3439</strain>
    </source>
</reference>
<dbReference type="RefSeq" id="WP_018964296.1">
    <property type="nucleotide sequence ID" value="NZ_JQJE01000020.1"/>
</dbReference>
<dbReference type="GO" id="GO:0046872">
    <property type="term" value="F:metal ion binding"/>
    <property type="evidence" value="ECO:0007669"/>
    <property type="project" value="UniProtKB-KW"/>
</dbReference>
<keyword evidence="2 4" id="KW-0862">Zinc</keyword>
<dbReference type="InterPro" id="IPR036793">
    <property type="entry name" value="Asp_carbatrfase_reg_N_sf"/>
</dbReference>
<comment type="subunit">
    <text evidence="4">Contains catalytic and regulatory chains.</text>
</comment>
<dbReference type="PATRIC" id="fig|111105.18.peg.2377"/>
<name>A0A0A2F0J7_9PORP</name>
<evidence type="ECO:0000259" key="6">
    <source>
        <dbReference type="Pfam" id="PF02748"/>
    </source>
</evidence>
<sequence>MKKEEMLVAAIRNGIVIDHIPPTKLFKVATLLQLDDLDKRITIGNNLRSRSHGSKGVIKIEDKTFDEEELNRIALIAPNVRLNIIRDYEVVEKRQVEVPHEIVGLVRCPNPKCITNNELMQTRFRVIDAEQCTLRCDYCERKLSNERIELL</sequence>
<comment type="similarity">
    <text evidence="4">Belongs to the PyrI family.</text>
</comment>
<protein>
    <recommendedName>
        <fullName evidence="4">Aspartate carbamoyltransferase regulatory chain</fullName>
    </recommendedName>
</protein>
<proteinExistence type="inferred from homology"/>
<dbReference type="Gene3D" id="2.30.30.20">
    <property type="entry name" value="Aspartate carbamoyltransferase regulatory subunit, C-terminal domain"/>
    <property type="match status" value="1"/>
</dbReference>
<dbReference type="GO" id="GO:0006207">
    <property type="term" value="P:'de novo' pyrimidine nucleobase biosynthetic process"/>
    <property type="evidence" value="ECO:0007669"/>
    <property type="project" value="InterPro"/>
</dbReference>
<feature type="domain" description="Aspartate carbamoyltransferase regulatory subunit C-terminal" evidence="6">
    <location>
        <begin position="101"/>
        <end position="148"/>
    </location>
</feature>
<dbReference type="Pfam" id="PF01948">
    <property type="entry name" value="PyrI"/>
    <property type="match status" value="1"/>
</dbReference>
<dbReference type="HAMAP" id="MF_00002">
    <property type="entry name" value="Asp_carb_tr_reg"/>
    <property type="match status" value="1"/>
</dbReference>
<dbReference type="PANTHER" id="PTHR35805:SF1">
    <property type="entry name" value="ASPARTATE CARBAMOYLTRANSFERASE REGULATORY CHAIN"/>
    <property type="match status" value="1"/>
</dbReference>
<keyword evidence="1 4" id="KW-0479">Metal-binding</keyword>
<dbReference type="GO" id="GO:0016740">
    <property type="term" value="F:transferase activity"/>
    <property type="evidence" value="ECO:0007669"/>
    <property type="project" value="UniProtKB-KW"/>
</dbReference>
<organism evidence="7 8">
    <name type="scientific">Porphyromonas gulae</name>
    <dbReference type="NCBI Taxonomy" id="111105"/>
    <lineage>
        <taxon>Bacteria</taxon>
        <taxon>Pseudomonadati</taxon>
        <taxon>Bacteroidota</taxon>
        <taxon>Bacteroidia</taxon>
        <taxon>Bacteroidales</taxon>
        <taxon>Porphyromonadaceae</taxon>
        <taxon>Porphyromonas</taxon>
    </lineage>
</organism>
<dbReference type="GO" id="GO:0009347">
    <property type="term" value="C:aspartate carbamoyltransferase complex"/>
    <property type="evidence" value="ECO:0007669"/>
    <property type="project" value="InterPro"/>
</dbReference>
<evidence type="ECO:0000313" key="7">
    <source>
        <dbReference type="EMBL" id="KGN84536.1"/>
    </source>
</evidence>
<evidence type="ECO:0000256" key="1">
    <source>
        <dbReference type="ARBA" id="ARBA00022723"/>
    </source>
</evidence>
<dbReference type="Proteomes" id="UP000030146">
    <property type="component" value="Unassembled WGS sequence"/>
</dbReference>
<comment type="cofactor">
    <cofactor evidence="4">
        <name>Zn(2+)</name>
        <dbReference type="ChEBI" id="CHEBI:29105"/>
    </cofactor>
    <text evidence="4">Binds 1 zinc ion per subunit.</text>
</comment>
<evidence type="ECO:0000256" key="3">
    <source>
        <dbReference type="ARBA" id="ARBA00022975"/>
    </source>
</evidence>
<feature type="domain" description="Aspartate carbamoyltransferase regulatory subunit N-terminal" evidence="5">
    <location>
        <begin position="7"/>
        <end position="97"/>
    </location>
</feature>